<feature type="domain" description="Glycosyl transferase family 28 C-terminal" evidence="2">
    <location>
        <begin position="35"/>
        <end position="92"/>
    </location>
</feature>
<feature type="compositionally biased region" description="Basic residues" evidence="1">
    <location>
        <begin position="137"/>
        <end position="146"/>
    </location>
</feature>
<keyword evidence="4" id="KW-1185">Reference proteome</keyword>
<gene>
    <name evidence="3" type="ORF">JK361_29950</name>
</gene>
<evidence type="ECO:0000256" key="1">
    <source>
        <dbReference type="SAM" id="MobiDB-lite"/>
    </source>
</evidence>
<organism evidence="3 4">
    <name type="scientific">Streptomyces musisoli</name>
    <dbReference type="NCBI Taxonomy" id="2802280"/>
    <lineage>
        <taxon>Bacteria</taxon>
        <taxon>Bacillati</taxon>
        <taxon>Actinomycetota</taxon>
        <taxon>Actinomycetes</taxon>
        <taxon>Kitasatosporales</taxon>
        <taxon>Streptomycetaceae</taxon>
        <taxon>Streptomyces</taxon>
    </lineage>
</organism>
<dbReference type="Pfam" id="PF04101">
    <property type="entry name" value="Glyco_tran_28_C"/>
    <property type="match status" value="1"/>
</dbReference>
<proteinExistence type="predicted"/>
<dbReference type="Proteomes" id="UP000621386">
    <property type="component" value="Unassembled WGS sequence"/>
</dbReference>
<dbReference type="PANTHER" id="PTHR21015:SF22">
    <property type="entry name" value="GLYCOSYLTRANSFERASE"/>
    <property type="match status" value="1"/>
</dbReference>
<dbReference type="EMBL" id="JAERRH010000015">
    <property type="protein sequence ID" value="MBL1108759.1"/>
    <property type="molecule type" value="Genomic_DNA"/>
</dbReference>
<protein>
    <recommendedName>
        <fullName evidence="2">Glycosyl transferase family 28 C-terminal domain-containing protein</fullName>
    </recommendedName>
</protein>
<dbReference type="InterPro" id="IPR007235">
    <property type="entry name" value="Glyco_trans_28_C"/>
</dbReference>
<name>A0ABS1P9B4_9ACTN</name>
<feature type="compositionally biased region" description="Basic residues" evidence="1">
    <location>
        <begin position="111"/>
        <end position="121"/>
    </location>
</feature>
<sequence>MAELLPGHRAGLSPEPAGRYDLAGFVGPELPDVPALADVVISRSGAGTPAELTALGKSALSVPLAPSAGDEQAHNARHLQEAGIGIALEGDVTADQVRTAWGPLLADAHLRRRGPGRRHPRLLAVPHPRTGPTTGSHQHRRTGALR</sequence>
<evidence type="ECO:0000313" key="4">
    <source>
        <dbReference type="Proteomes" id="UP000621386"/>
    </source>
</evidence>
<feature type="region of interest" description="Disordered" evidence="1">
    <location>
        <begin position="111"/>
        <end position="146"/>
    </location>
</feature>
<reference evidence="3 4" key="1">
    <citation type="submission" date="2021-01" db="EMBL/GenBank/DDBJ databases">
        <title>WGS of actinomycetes isolated from Thailand.</title>
        <authorList>
            <person name="Thawai C."/>
        </authorList>
    </citation>
    <scope>NUCLEOTIDE SEQUENCE [LARGE SCALE GENOMIC DNA]</scope>
    <source>
        <strain evidence="3 4">CH5-8</strain>
    </source>
</reference>
<accession>A0ABS1P9B4</accession>
<comment type="caution">
    <text evidence="3">The sequence shown here is derived from an EMBL/GenBank/DDBJ whole genome shotgun (WGS) entry which is preliminary data.</text>
</comment>
<dbReference type="PANTHER" id="PTHR21015">
    <property type="entry name" value="UDP-N-ACETYLGLUCOSAMINE--N-ACETYLMURAMYL-(PENTAPEPTIDE) PYROPHOSPHORYL-UNDECAPRENOL N-ACETYLGLUCOSAMINE TRANSFERASE 1"/>
    <property type="match status" value="1"/>
</dbReference>
<evidence type="ECO:0000313" key="3">
    <source>
        <dbReference type="EMBL" id="MBL1108759.1"/>
    </source>
</evidence>
<dbReference type="SUPFAM" id="SSF53756">
    <property type="entry name" value="UDP-Glycosyltransferase/glycogen phosphorylase"/>
    <property type="match status" value="1"/>
</dbReference>
<evidence type="ECO:0000259" key="2">
    <source>
        <dbReference type="Pfam" id="PF04101"/>
    </source>
</evidence>
<dbReference type="Gene3D" id="3.40.50.2000">
    <property type="entry name" value="Glycogen Phosphorylase B"/>
    <property type="match status" value="1"/>
</dbReference>